<evidence type="ECO:0000256" key="1">
    <source>
        <dbReference type="SAM" id="Coils"/>
    </source>
</evidence>
<reference evidence="2" key="1">
    <citation type="submission" date="2023-06" db="EMBL/GenBank/DDBJ databases">
        <authorList>
            <person name="Kurt Z."/>
        </authorList>
    </citation>
    <scope>NUCLEOTIDE SEQUENCE</scope>
</reference>
<dbReference type="EMBL" id="CAXDID020000100">
    <property type="protein sequence ID" value="CAL6025980.1"/>
    <property type="molecule type" value="Genomic_DNA"/>
</dbReference>
<reference evidence="3 4" key="2">
    <citation type="submission" date="2024-07" db="EMBL/GenBank/DDBJ databases">
        <authorList>
            <person name="Akdeniz Z."/>
        </authorList>
    </citation>
    <scope>NUCLEOTIDE SEQUENCE [LARGE SCALE GENOMIC DNA]</scope>
</reference>
<dbReference type="InterPro" id="IPR032675">
    <property type="entry name" value="LRR_dom_sf"/>
</dbReference>
<accession>A0AA86N9D4</accession>
<dbReference type="Gene3D" id="3.80.10.10">
    <property type="entry name" value="Ribonuclease Inhibitor"/>
    <property type="match status" value="1"/>
</dbReference>
<feature type="coiled-coil region" evidence="1">
    <location>
        <begin position="298"/>
        <end position="325"/>
    </location>
</feature>
<dbReference type="SUPFAM" id="SSF52058">
    <property type="entry name" value="L domain-like"/>
    <property type="match status" value="1"/>
</dbReference>
<evidence type="ECO:0000313" key="3">
    <source>
        <dbReference type="EMBL" id="CAL6025980.1"/>
    </source>
</evidence>
<dbReference type="EMBL" id="CATOUU010000062">
    <property type="protein sequence ID" value="CAI9915091.1"/>
    <property type="molecule type" value="Genomic_DNA"/>
</dbReference>
<sequence length="351" mass="40738">MQVSKQQICNKNKILTSQLLQSEVSNMMSEYDMKMIETYQSQINNGTLAIQRNKDLKSLEFIKTFNINGLMIAECKNIIPKLECKTLKHLVIINCNINSLKDFQLEELEVLDLLSNLEKQSQTCMVQDIIQFQKLKMLCLRLMKVDTSSLSQLTGLTGLLLYNCELRNTEALKPLINLVELHLIYNDNIDLTTLQYLTSLTKLTIQRCKLVDLNALRPLVNLQQLRISWNSIVYISPIMVFKQLSQLDAQNNYILDIQSIQMHSNFKSFQLSKQLQPTKAQLKAAIKMRDIQNQIIILRKFSQQSNQYKQQLLEMRQKITETLQQQINIQIQLISQAASLLKSVNQFESYQ</sequence>
<comment type="caution">
    <text evidence="2">The sequence shown here is derived from an EMBL/GenBank/DDBJ whole genome shotgun (WGS) entry which is preliminary data.</text>
</comment>
<evidence type="ECO:0000313" key="4">
    <source>
        <dbReference type="Proteomes" id="UP001642409"/>
    </source>
</evidence>
<proteinExistence type="predicted"/>
<name>A0AA86N9D4_9EUKA</name>
<dbReference type="Proteomes" id="UP001642409">
    <property type="component" value="Unassembled WGS sequence"/>
</dbReference>
<gene>
    <name evidence="2" type="ORF">HINF_LOCUS2736</name>
    <name evidence="3" type="ORF">HINF_LOCUS30629</name>
</gene>
<dbReference type="AlphaFoldDB" id="A0AA86N9D4"/>
<keyword evidence="1" id="KW-0175">Coiled coil</keyword>
<organism evidence="2">
    <name type="scientific">Hexamita inflata</name>
    <dbReference type="NCBI Taxonomy" id="28002"/>
    <lineage>
        <taxon>Eukaryota</taxon>
        <taxon>Metamonada</taxon>
        <taxon>Diplomonadida</taxon>
        <taxon>Hexamitidae</taxon>
        <taxon>Hexamitinae</taxon>
        <taxon>Hexamita</taxon>
    </lineage>
</organism>
<evidence type="ECO:0000313" key="2">
    <source>
        <dbReference type="EMBL" id="CAI9915091.1"/>
    </source>
</evidence>
<protein>
    <submittedName>
        <fullName evidence="2">Leucine-rich repeat domain-containing protein</fullName>
    </submittedName>
    <submittedName>
        <fullName evidence="3">Leucine-rich_repeat domain-containing protein</fullName>
    </submittedName>
</protein>
<keyword evidence="4" id="KW-1185">Reference proteome</keyword>